<evidence type="ECO:0000259" key="4">
    <source>
        <dbReference type="PROSITE" id="PS50106"/>
    </source>
</evidence>
<dbReference type="PROSITE" id="PS50106">
    <property type="entry name" value="PDZ"/>
    <property type="match status" value="1"/>
</dbReference>
<dbReference type="AlphaFoldDB" id="A0A7W8BZ23"/>
<sequence>MTQTLATIYAQVPHRVRTMCGQRHFCGINRTVAWALYWTLLTFLSSGLIALAPPSAGAAPQEGSPRITPVVRAVQTVAPAVVNITSTHIIQGQYLSPLEQFFGPGFGMGPGFGGASPRTQKRESLGTGVIVDGKKGLVLTNAHVIAGGEEVTVRLLDGREFSASVRGADPDFDIAVLEIKGAQDLPSVRLGDSDDVLPAETVIAIGNPFGFSHTVTTGVVSALGRTIRNRNNAFTDLIQTDAAINPGNSGGPLLNLEGALIGINTAVDARAEGIGFAIPANKARRVMADLMDSGKVAPLWLGLDVQDVDVQTAMALGLKDARGVLVNTIFPGTPADKANIRPGDILDSINTTPVRDRRDYLDILRNQTPDAKLRLSLRRDGAPVTVDLAPALFTDENARALMEKRWGFSAAQTGRGIVISSVNAQGPSPFLRKGDLITAVGANPVNKVEDLLQAFRRERMAGQVLLQVTRNGKAYYARLIP</sequence>
<dbReference type="PANTHER" id="PTHR43343">
    <property type="entry name" value="PEPTIDASE S12"/>
    <property type="match status" value="1"/>
</dbReference>
<dbReference type="SUPFAM" id="SSF50156">
    <property type="entry name" value="PDZ domain-like"/>
    <property type="match status" value="2"/>
</dbReference>
<keyword evidence="3" id="KW-0812">Transmembrane</keyword>
<feature type="transmembrane region" description="Helical" evidence="3">
    <location>
        <begin position="32"/>
        <end position="52"/>
    </location>
</feature>
<dbReference type="InterPro" id="IPR001940">
    <property type="entry name" value="Peptidase_S1C"/>
</dbReference>
<dbReference type="SMART" id="SM00228">
    <property type="entry name" value="PDZ"/>
    <property type="match status" value="2"/>
</dbReference>
<proteinExistence type="predicted"/>
<keyword evidence="3" id="KW-0472">Membrane</keyword>
<dbReference type="PRINTS" id="PR00834">
    <property type="entry name" value="PROTEASES2C"/>
</dbReference>
<dbReference type="InterPro" id="IPR001478">
    <property type="entry name" value="PDZ"/>
</dbReference>
<evidence type="ECO:0000256" key="1">
    <source>
        <dbReference type="ARBA" id="ARBA00022670"/>
    </source>
</evidence>
<dbReference type="PANTHER" id="PTHR43343:SF3">
    <property type="entry name" value="PROTEASE DO-LIKE 8, CHLOROPLASTIC"/>
    <property type="match status" value="1"/>
</dbReference>
<feature type="domain" description="PDZ" evidence="4">
    <location>
        <begin position="285"/>
        <end position="379"/>
    </location>
</feature>
<dbReference type="InterPro" id="IPR009003">
    <property type="entry name" value="Peptidase_S1_PA"/>
</dbReference>
<dbReference type="GO" id="GO:0004252">
    <property type="term" value="F:serine-type endopeptidase activity"/>
    <property type="evidence" value="ECO:0007669"/>
    <property type="project" value="InterPro"/>
</dbReference>
<dbReference type="Pfam" id="PF13365">
    <property type="entry name" value="Trypsin_2"/>
    <property type="match status" value="1"/>
</dbReference>
<organism evidence="5 6">
    <name type="scientific">Desulfovibrio intestinalis</name>
    <dbReference type="NCBI Taxonomy" id="58621"/>
    <lineage>
        <taxon>Bacteria</taxon>
        <taxon>Pseudomonadati</taxon>
        <taxon>Thermodesulfobacteriota</taxon>
        <taxon>Desulfovibrionia</taxon>
        <taxon>Desulfovibrionales</taxon>
        <taxon>Desulfovibrionaceae</taxon>
        <taxon>Desulfovibrio</taxon>
    </lineage>
</organism>
<gene>
    <name evidence="5" type="ORF">HNQ38_000677</name>
</gene>
<dbReference type="InterPro" id="IPR051201">
    <property type="entry name" value="Chloro_Bact_Ser_Proteases"/>
</dbReference>
<name>A0A7W8BZ23_9BACT</name>
<evidence type="ECO:0000256" key="2">
    <source>
        <dbReference type="ARBA" id="ARBA00022801"/>
    </source>
</evidence>
<keyword evidence="3" id="KW-1133">Transmembrane helix</keyword>
<evidence type="ECO:0000256" key="3">
    <source>
        <dbReference type="SAM" id="Phobius"/>
    </source>
</evidence>
<keyword evidence="2" id="KW-0378">Hydrolase</keyword>
<dbReference type="GO" id="GO:0006508">
    <property type="term" value="P:proteolysis"/>
    <property type="evidence" value="ECO:0007669"/>
    <property type="project" value="UniProtKB-KW"/>
</dbReference>
<evidence type="ECO:0000313" key="5">
    <source>
        <dbReference type="EMBL" id="MBB5142598.1"/>
    </source>
</evidence>
<keyword evidence="1 5" id="KW-0645">Protease</keyword>
<dbReference type="RefSeq" id="WP_183717992.1">
    <property type="nucleotide sequence ID" value="NZ_JACHGO010000002.1"/>
</dbReference>
<dbReference type="Gene3D" id="2.30.42.10">
    <property type="match status" value="2"/>
</dbReference>
<evidence type="ECO:0000313" key="6">
    <source>
        <dbReference type="Proteomes" id="UP000539075"/>
    </source>
</evidence>
<dbReference type="Pfam" id="PF13180">
    <property type="entry name" value="PDZ_2"/>
    <property type="match status" value="2"/>
</dbReference>
<dbReference type="SUPFAM" id="SSF50494">
    <property type="entry name" value="Trypsin-like serine proteases"/>
    <property type="match status" value="1"/>
</dbReference>
<reference evidence="5 6" key="1">
    <citation type="submission" date="2020-08" db="EMBL/GenBank/DDBJ databases">
        <title>Genomic Encyclopedia of Type Strains, Phase IV (KMG-IV): sequencing the most valuable type-strain genomes for metagenomic binning, comparative biology and taxonomic classification.</title>
        <authorList>
            <person name="Goeker M."/>
        </authorList>
    </citation>
    <scope>NUCLEOTIDE SEQUENCE [LARGE SCALE GENOMIC DNA]</scope>
    <source>
        <strain evidence="5 6">DSM 11275</strain>
    </source>
</reference>
<dbReference type="Gene3D" id="2.40.10.120">
    <property type="match status" value="1"/>
</dbReference>
<accession>A0A7W8BZ23</accession>
<dbReference type="EMBL" id="JACHGO010000002">
    <property type="protein sequence ID" value="MBB5142598.1"/>
    <property type="molecule type" value="Genomic_DNA"/>
</dbReference>
<dbReference type="Proteomes" id="UP000539075">
    <property type="component" value="Unassembled WGS sequence"/>
</dbReference>
<protein>
    <submittedName>
        <fullName evidence="5">S1-C subfamily serine protease</fullName>
    </submittedName>
</protein>
<keyword evidence="6" id="KW-1185">Reference proteome</keyword>
<dbReference type="InterPro" id="IPR036034">
    <property type="entry name" value="PDZ_sf"/>
</dbReference>
<comment type="caution">
    <text evidence="5">The sequence shown here is derived from an EMBL/GenBank/DDBJ whole genome shotgun (WGS) entry which is preliminary data.</text>
</comment>